<keyword evidence="3" id="KW-1185">Reference proteome</keyword>
<evidence type="ECO:0000313" key="3">
    <source>
        <dbReference type="Proteomes" id="UP000688137"/>
    </source>
</evidence>
<evidence type="ECO:0000256" key="1">
    <source>
        <dbReference type="SAM" id="MobiDB-lite"/>
    </source>
</evidence>
<feature type="compositionally biased region" description="Polar residues" evidence="1">
    <location>
        <begin position="8"/>
        <end position="24"/>
    </location>
</feature>
<sequence length="262" mass="30846">MKIPSEIPQLQDTVDGNSQGNSHSQGDHDSASLKDELNKSLDVDRKKRQQLILKNPEFQIKQEIEDEKQNIKVETQIRRELANSINIKDLLKLKISSKDLNNPIHSLFRWILLIFYKENPDLYNWLEFKEQILEKNNGEDLINRFGYQNVMHITKLEGEKTKFLLNLKQKILEENGQPEVAKNVLIKIFDIVEIVYKIYEHAKGINHLVDELIKQEDNINQYKEEIQKINHHIQETKISLKSLENKSQNDENQSQNDEIVKE</sequence>
<feature type="region of interest" description="Disordered" evidence="1">
    <location>
        <begin position="241"/>
        <end position="262"/>
    </location>
</feature>
<feature type="region of interest" description="Disordered" evidence="1">
    <location>
        <begin position="1"/>
        <end position="39"/>
    </location>
</feature>
<dbReference type="OMA" id="HEHAKGI"/>
<name>A0A8S1NXX1_PARPR</name>
<feature type="compositionally biased region" description="Basic and acidic residues" evidence="1">
    <location>
        <begin position="25"/>
        <end position="39"/>
    </location>
</feature>
<dbReference type="EMBL" id="CAJJDM010000103">
    <property type="protein sequence ID" value="CAD8096179.1"/>
    <property type="molecule type" value="Genomic_DNA"/>
</dbReference>
<feature type="compositionally biased region" description="Polar residues" evidence="1">
    <location>
        <begin position="250"/>
        <end position="262"/>
    </location>
</feature>
<reference evidence="2" key="1">
    <citation type="submission" date="2021-01" db="EMBL/GenBank/DDBJ databases">
        <authorList>
            <consortium name="Genoscope - CEA"/>
            <person name="William W."/>
        </authorList>
    </citation>
    <scope>NUCLEOTIDE SEQUENCE</scope>
</reference>
<organism evidence="2 3">
    <name type="scientific">Paramecium primaurelia</name>
    <dbReference type="NCBI Taxonomy" id="5886"/>
    <lineage>
        <taxon>Eukaryota</taxon>
        <taxon>Sar</taxon>
        <taxon>Alveolata</taxon>
        <taxon>Ciliophora</taxon>
        <taxon>Intramacronucleata</taxon>
        <taxon>Oligohymenophorea</taxon>
        <taxon>Peniculida</taxon>
        <taxon>Parameciidae</taxon>
        <taxon>Paramecium</taxon>
    </lineage>
</organism>
<accession>A0A8S1NXX1</accession>
<protein>
    <submittedName>
        <fullName evidence="2">Uncharacterized protein</fullName>
    </submittedName>
</protein>
<dbReference type="AlphaFoldDB" id="A0A8S1NXX1"/>
<gene>
    <name evidence="2" type="ORF">PPRIM_AZ9-3.1.T1000142</name>
</gene>
<dbReference type="Proteomes" id="UP000688137">
    <property type="component" value="Unassembled WGS sequence"/>
</dbReference>
<proteinExistence type="predicted"/>
<comment type="caution">
    <text evidence="2">The sequence shown here is derived from an EMBL/GenBank/DDBJ whole genome shotgun (WGS) entry which is preliminary data.</text>
</comment>
<evidence type="ECO:0000313" key="2">
    <source>
        <dbReference type="EMBL" id="CAD8096179.1"/>
    </source>
</evidence>